<dbReference type="EMBL" id="JACSPZ010000014">
    <property type="protein sequence ID" value="MBD8038717.1"/>
    <property type="molecule type" value="Genomic_DNA"/>
</dbReference>
<name>A0ABR8Y3B8_9BACL</name>
<comment type="caution">
    <text evidence="1">The sequence shown here is derived from an EMBL/GenBank/DDBJ whole genome shotgun (WGS) entry which is preliminary data.</text>
</comment>
<reference evidence="1 2" key="1">
    <citation type="submission" date="2020-08" db="EMBL/GenBank/DDBJ databases">
        <title>A Genomic Blueprint of the Chicken Gut Microbiome.</title>
        <authorList>
            <person name="Gilroy R."/>
            <person name="Ravi A."/>
            <person name="Getino M."/>
            <person name="Pursley I."/>
            <person name="Horton D.L."/>
            <person name="Alikhan N.-F."/>
            <person name="Baker D."/>
            <person name="Gharbi K."/>
            <person name="Hall N."/>
            <person name="Watson M."/>
            <person name="Adriaenssens E.M."/>
            <person name="Foster-Nyarko E."/>
            <person name="Jarju S."/>
            <person name="Secka A."/>
            <person name="Antonio M."/>
            <person name="Oren A."/>
            <person name="Chaudhuri R."/>
            <person name="La Ragione R.M."/>
            <person name="Hildebrand F."/>
            <person name="Pallen M.J."/>
        </authorList>
    </citation>
    <scope>NUCLEOTIDE SEQUENCE [LARGE SCALE GENOMIC DNA]</scope>
    <source>
        <strain evidence="1 2">A46</strain>
    </source>
</reference>
<evidence type="ECO:0000313" key="1">
    <source>
        <dbReference type="EMBL" id="MBD8038717.1"/>
    </source>
</evidence>
<evidence type="ECO:0000313" key="2">
    <source>
        <dbReference type="Proteomes" id="UP000619101"/>
    </source>
</evidence>
<dbReference type="Proteomes" id="UP000619101">
    <property type="component" value="Unassembled WGS sequence"/>
</dbReference>
<accession>A0ABR8Y3B8</accession>
<proteinExistence type="predicted"/>
<gene>
    <name evidence="1" type="ORF">H9635_18390</name>
</gene>
<organism evidence="1 2">
    <name type="scientific">Solibacillus faecavium</name>
    <dbReference type="NCBI Taxonomy" id="2762221"/>
    <lineage>
        <taxon>Bacteria</taxon>
        <taxon>Bacillati</taxon>
        <taxon>Bacillota</taxon>
        <taxon>Bacilli</taxon>
        <taxon>Bacillales</taxon>
        <taxon>Caryophanaceae</taxon>
        <taxon>Solibacillus</taxon>
    </lineage>
</organism>
<protein>
    <submittedName>
        <fullName evidence="1">Uncharacterized protein</fullName>
    </submittedName>
</protein>
<sequence>MVIQHENNLPLETKEFLKDNGHIIYFEFLIDEQRHYVAVDLETIDPEYL</sequence>
<keyword evidence="2" id="KW-1185">Reference proteome</keyword>
<dbReference type="RefSeq" id="WP_191701780.1">
    <property type="nucleotide sequence ID" value="NZ_JACSPZ010000014.1"/>
</dbReference>